<dbReference type="Proteomes" id="UP000515156">
    <property type="component" value="Chromosome 11"/>
</dbReference>
<keyword evidence="3" id="KW-1185">Reference proteome</keyword>
<evidence type="ECO:0000313" key="5">
    <source>
        <dbReference type="RefSeq" id="XP_030074411.1"/>
    </source>
</evidence>
<evidence type="ECO:0000313" key="3">
    <source>
        <dbReference type="Proteomes" id="UP000515156"/>
    </source>
</evidence>
<evidence type="ECO:0000313" key="8">
    <source>
        <dbReference type="RefSeq" id="XP_030074415.1"/>
    </source>
</evidence>
<reference evidence="3" key="1">
    <citation type="submission" date="2024-06" db="UniProtKB">
        <authorList>
            <consortium name="RefSeq"/>
        </authorList>
    </citation>
    <scope>NUCLEOTIDE SEQUENCE [LARGE SCALE GENOMIC DNA]</scope>
</reference>
<feature type="coiled-coil region" evidence="1">
    <location>
        <begin position="197"/>
        <end position="252"/>
    </location>
</feature>
<dbReference type="CTD" id="84660"/>
<feature type="compositionally biased region" description="Basic and acidic residues" evidence="2">
    <location>
        <begin position="421"/>
        <end position="440"/>
    </location>
</feature>
<dbReference type="RefSeq" id="XP_030074411.1">
    <property type="nucleotide sequence ID" value="XM_030218551.1"/>
</dbReference>
<dbReference type="RefSeq" id="XP_030074410.1">
    <property type="nucleotide sequence ID" value="XM_030218550.1"/>
</dbReference>
<keyword evidence="1" id="KW-0175">Coiled coil</keyword>
<evidence type="ECO:0000313" key="6">
    <source>
        <dbReference type="RefSeq" id="XP_030074412.1"/>
    </source>
</evidence>
<gene>
    <name evidence="4 5 6 7 8" type="primary">CCDC62</name>
</gene>
<dbReference type="AlphaFoldDB" id="A0A6P7ZG75"/>
<dbReference type="OrthoDB" id="6155277at2759"/>
<feature type="coiled-coil region" evidence="1">
    <location>
        <begin position="19"/>
        <end position="53"/>
    </location>
</feature>
<name>A0A6P7ZG75_9AMPH</name>
<reference evidence="4 5" key="2">
    <citation type="submission" date="2025-04" db="UniProtKB">
        <authorList>
            <consortium name="RefSeq"/>
        </authorList>
    </citation>
    <scope>IDENTIFICATION</scope>
</reference>
<dbReference type="KEGG" id="muo:115480091"/>
<organism evidence="3 4">
    <name type="scientific">Microcaecilia unicolor</name>
    <dbReference type="NCBI Taxonomy" id="1415580"/>
    <lineage>
        <taxon>Eukaryota</taxon>
        <taxon>Metazoa</taxon>
        <taxon>Chordata</taxon>
        <taxon>Craniata</taxon>
        <taxon>Vertebrata</taxon>
        <taxon>Euteleostomi</taxon>
        <taxon>Amphibia</taxon>
        <taxon>Gymnophiona</taxon>
        <taxon>Siphonopidae</taxon>
        <taxon>Microcaecilia</taxon>
    </lineage>
</organism>
<feature type="region of interest" description="Disordered" evidence="2">
    <location>
        <begin position="406"/>
        <end position="446"/>
    </location>
</feature>
<dbReference type="RefSeq" id="XP_030074415.1">
    <property type="nucleotide sequence ID" value="XM_030218555.1"/>
</dbReference>
<dbReference type="GeneID" id="115480091"/>
<proteinExistence type="predicted"/>
<evidence type="ECO:0000256" key="2">
    <source>
        <dbReference type="SAM" id="MobiDB-lite"/>
    </source>
</evidence>
<sequence length="446" mass="50845">MNSLPLSSTPKNLATDFENSTIQRQRKELQLLIAELKDRDKELNDMVAVHQRQLVAWNEDRQRVLSLEERSSRLENELHKRNDIIGTLTKRIQALESQQRDGRATLENTQQLLHELSQKELEASTQCQDLEEKNQALSASTLELCAQVGQLQAREQELRTMLHLKDKDIIEATNHITEFTSRFKKLEAALRESRTAETSANEDLQELNSRLKGLKCEINKLKDELSQKTVENNEQREEIIRLKQENSCVQRELVLSAESEKRKDELLELAKSKQDRTDSELHALRKVYVKQQHDLQFLHLNLESSQELIHKHERALQDLSANSLDLTCLGLDSPLCCNSSLQKKKGQEESTDFSLDTNVCPLMQSTRRDFKPATSQETCSPTVKLQRLLAESRQMVSDLELSTLLPIGSGGSSSSSSGGRRTPETSHKIELPDVRKEETKSSAFSL</sequence>
<evidence type="ECO:0000256" key="1">
    <source>
        <dbReference type="SAM" id="Coils"/>
    </source>
</evidence>
<dbReference type="RefSeq" id="XP_030074412.1">
    <property type="nucleotide sequence ID" value="XM_030218552.1"/>
</dbReference>
<evidence type="ECO:0000313" key="4">
    <source>
        <dbReference type="RefSeq" id="XP_030074410.1"/>
    </source>
</evidence>
<evidence type="ECO:0000313" key="7">
    <source>
        <dbReference type="RefSeq" id="XP_030074414.1"/>
    </source>
</evidence>
<accession>A0A6P7ZG75</accession>
<protein>
    <submittedName>
        <fullName evidence="4 5">Coiled-coil domain-containing protein 62 isoform X1</fullName>
    </submittedName>
</protein>
<dbReference type="RefSeq" id="XP_030074414.1">
    <property type="nucleotide sequence ID" value="XM_030218554.1"/>
</dbReference>